<dbReference type="CDD" id="cd00077">
    <property type="entry name" value="HDc"/>
    <property type="match status" value="1"/>
</dbReference>
<sequence length="333" mass="37853">MSEYIAITKNALVEGTKIEFDLFLRNDFNGRSRYILFCRGNQLFSPQLREELLNKKVEQFYISSEDTDKYLIYQEQNLNQIVTDSSKSSLQKSGALYQVAKNLTRDIMADPIPTQTVKRASAWVGNTITHIIQNENTFSSLFEVTSRDYHIYTHSINTSVIGLLFGKYLALDSKELKNLGTGLLLHDIGKTKIPSEIINNRRNLTSQEFGIIKKHPKLGLNILDQFINIDGASLKIVVQHHENNDGTGYPYGIGGNEIHLFGHISRIVDSYDAMTSNRPYASAMKPFATLAEIKKEMQGCFDDELLKEFICFLGLKDPRKKPRDDNILQMNTS</sequence>
<dbReference type="SMART" id="SM00471">
    <property type="entry name" value="HDc"/>
    <property type="match status" value="1"/>
</dbReference>
<evidence type="ECO:0000313" key="3">
    <source>
        <dbReference type="Proteomes" id="UP000218542"/>
    </source>
</evidence>
<dbReference type="InterPro" id="IPR037522">
    <property type="entry name" value="HD_GYP_dom"/>
</dbReference>
<dbReference type="Gene3D" id="1.10.3210.10">
    <property type="entry name" value="Hypothetical protein af1432"/>
    <property type="match status" value="1"/>
</dbReference>
<dbReference type="OrthoDB" id="9759601at2"/>
<reference evidence="3" key="1">
    <citation type="journal article" date="2017" name="Environ. Microbiol. Rep.">
        <title>Genetic Diversity of Marine Anaerobic Ammonium-Oxidizing Bacteria as Revealed by Genomic and Proteomic Analyses of 'Candidatus Scalindua japonica'.</title>
        <authorList>
            <person name="Oshiki M."/>
            <person name="Mizuto K."/>
            <person name="Kimura Z."/>
            <person name="Kindaichi T."/>
            <person name="Satoh H."/>
            <person name="Okabe S."/>
        </authorList>
    </citation>
    <scope>NUCLEOTIDE SEQUENCE [LARGE SCALE GENOMIC DNA]</scope>
    <source>
        <strain evidence="3">husup-a2</strain>
    </source>
</reference>
<dbReference type="PANTHER" id="PTHR43155">
    <property type="entry name" value="CYCLIC DI-GMP PHOSPHODIESTERASE PA4108-RELATED"/>
    <property type="match status" value="1"/>
</dbReference>
<keyword evidence="3" id="KW-1185">Reference proteome</keyword>
<accession>A0A286TY62</accession>
<keyword evidence="2" id="KW-0378">Hydrolase</keyword>
<dbReference type="EMBL" id="BAOS01000014">
    <property type="protein sequence ID" value="GAX60833.1"/>
    <property type="molecule type" value="Genomic_DNA"/>
</dbReference>
<name>A0A286TY62_9BACT</name>
<dbReference type="InterPro" id="IPR003607">
    <property type="entry name" value="HD/PDEase_dom"/>
</dbReference>
<dbReference type="AlphaFoldDB" id="A0A286TY62"/>
<feature type="domain" description="HD-GYP" evidence="1">
    <location>
        <begin position="129"/>
        <end position="325"/>
    </location>
</feature>
<dbReference type="SUPFAM" id="SSF109604">
    <property type="entry name" value="HD-domain/PDEase-like"/>
    <property type="match status" value="1"/>
</dbReference>
<dbReference type="GO" id="GO:0016787">
    <property type="term" value="F:hydrolase activity"/>
    <property type="evidence" value="ECO:0007669"/>
    <property type="project" value="UniProtKB-KW"/>
</dbReference>
<comment type="caution">
    <text evidence="2">The sequence shown here is derived from an EMBL/GenBank/DDBJ whole genome shotgun (WGS) entry which is preliminary data.</text>
</comment>
<gene>
    <name evidence="2" type="ORF">SCALIN_C14_0099</name>
</gene>
<dbReference type="PANTHER" id="PTHR43155:SF2">
    <property type="entry name" value="CYCLIC DI-GMP PHOSPHODIESTERASE PA4108"/>
    <property type="match status" value="1"/>
</dbReference>
<protein>
    <submittedName>
        <fullName evidence="2">Metal dependent phosphohydrolase</fullName>
    </submittedName>
</protein>
<dbReference type="Pfam" id="PF13487">
    <property type="entry name" value="HD_5"/>
    <property type="match status" value="1"/>
</dbReference>
<dbReference type="RefSeq" id="WP_096894228.1">
    <property type="nucleotide sequence ID" value="NZ_BAOS01000014.1"/>
</dbReference>
<organism evidence="2 3">
    <name type="scientific">Candidatus Scalindua japonica</name>
    <dbReference type="NCBI Taxonomy" id="1284222"/>
    <lineage>
        <taxon>Bacteria</taxon>
        <taxon>Pseudomonadati</taxon>
        <taxon>Planctomycetota</taxon>
        <taxon>Candidatus Brocadiia</taxon>
        <taxon>Candidatus Brocadiales</taxon>
        <taxon>Candidatus Scalinduaceae</taxon>
        <taxon>Candidatus Scalindua</taxon>
    </lineage>
</organism>
<evidence type="ECO:0000313" key="2">
    <source>
        <dbReference type="EMBL" id="GAX60833.1"/>
    </source>
</evidence>
<proteinExistence type="predicted"/>
<dbReference type="Proteomes" id="UP000218542">
    <property type="component" value="Unassembled WGS sequence"/>
</dbReference>
<evidence type="ECO:0000259" key="1">
    <source>
        <dbReference type="PROSITE" id="PS51832"/>
    </source>
</evidence>
<dbReference type="PROSITE" id="PS51832">
    <property type="entry name" value="HD_GYP"/>
    <property type="match status" value="1"/>
</dbReference>